<proteinExistence type="predicted"/>
<accession>A0A9W9SX11</accession>
<reference evidence="2" key="2">
    <citation type="journal article" date="2023" name="IMA Fungus">
        <title>Comparative genomic study of the Penicillium genus elucidates a diverse pangenome and 15 lateral gene transfer events.</title>
        <authorList>
            <person name="Petersen C."/>
            <person name="Sorensen T."/>
            <person name="Nielsen M.R."/>
            <person name="Sondergaard T.E."/>
            <person name="Sorensen J.L."/>
            <person name="Fitzpatrick D.A."/>
            <person name="Frisvad J.C."/>
            <person name="Nielsen K.L."/>
        </authorList>
    </citation>
    <scope>NUCLEOTIDE SEQUENCE</scope>
    <source>
        <strain evidence="2">IBT 20477</strain>
    </source>
</reference>
<name>A0A9W9SX11_9EURO</name>
<evidence type="ECO:0000313" key="2">
    <source>
        <dbReference type="EMBL" id="KAJ5201320.1"/>
    </source>
</evidence>
<feature type="region of interest" description="Disordered" evidence="1">
    <location>
        <begin position="119"/>
        <end position="175"/>
    </location>
</feature>
<evidence type="ECO:0000313" key="3">
    <source>
        <dbReference type="Proteomes" id="UP001150942"/>
    </source>
</evidence>
<protein>
    <submittedName>
        <fullName evidence="2">Uncharacterized protein</fullName>
    </submittedName>
</protein>
<evidence type="ECO:0000256" key="1">
    <source>
        <dbReference type="SAM" id="MobiDB-lite"/>
    </source>
</evidence>
<comment type="caution">
    <text evidence="2">The sequence shown here is derived from an EMBL/GenBank/DDBJ whole genome shotgun (WGS) entry which is preliminary data.</text>
</comment>
<dbReference type="OrthoDB" id="4363370at2759"/>
<organism evidence="2 3">
    <name type="scientific">Penicillium cf. viridicatum</name>
    <dbReference type="NCBI Taxonomy" id="2972119"/>
    <lineage>
        <taxon>Eukaryota</taxon>
        <taxon>Fungi</taxon>
        <taxon>Dikarya</taxon>
        <taxon>Ascomycota</taxon>
        <taxon>Pezizomycotina</taxon>
        <taxon>Eurotiomycetes</taxon>
        <taxon>Eurotiomycetidae</taxon>
        <taxon>Eurotiales</taxon>
        <taxon>Aspergillaceae</taxon>
        <taxon>Penicillium</taxon>
    </lineage>
</organism>
<feature type="region of interest" description="Disordered" evidence="1">
    <location>
        <begin position="32"/>
        <end position="70"/>
    </location>
</feature>
<gene>
    <name evidence="2" type="ORF">N7449_006123</name>
</gene>
<keyword evidence="3" id="KW-1185">Reference proteome</keyword>
<dbReference type="Proteomes" id="UP001150942">
    <property type="component" value="Unassembled WGS sequence"/>
</dbReference>
<feature type="compositionally biased region" description="Polar residues" evidence="1">
    <location>
        <begin position="34"/>
        <end position="49"/>
    </location>
</feature>
<feature type="compositionally biased region" description="Polar residues" evidence="1">
    <location>
        <begin position="137"/>
        <end position="148"/>
    </location>
</feature>
<reference evidence="2" key="1">
    <citation type="submission" date="2022-11" db="EMBL/GenBank/DDBJ databases">
        <authorList>
            <person name="Petersen C."/>
        </authorList>
    </citation>
    <scope>NUCLEOTIDE SEQUENCE</scope>
    <source>
        <strain evidence="2">IBT 20477</strain>
    </source>
</reference>
<dbReference type="AlphaFoldDB" id="A0A9W9SX11"/>
<sequence>MTKEVGPSVTTDIPAAYNILLDRGSSALAFSEPVPSTHSARTIPYTTGPNHLDPIPPDIRGDNLPDTIPDTQEIETSQLSYTPYITAPVSIPEPTPEQANCISSNLSVVGDFQQELAKRKLSTMEPSDISNSKDYENNSEPSQTSSLGENPYSRANKASKRAEDPSTIKDTPATS</sequence>
<dbReference type="EMBL" id="JAPQKQ010000004">
    <property type="protein sequence ID" value="KAJ5201320.1"/>
    <property type="molecule type" value="Genomic_DNA"/>
</dbReference>